<dbReference type="STRING" id="1121393.SAMN02745216_00507"/>
<dbReference type="RefSeq" id="WP_073472566.1">
    <property type="nucleotide sequence ID" value="NZ_FQZU01000002.1"/>
</dbReference>
<dbReference type="GO" id="GO:0042597">
    <property type="term" value="C:periplasmic space"/>
    <property type="evidence" value="ECO:0007669"/>
    <property type="project" value="UniProtKB-SubCell"/>
</dbReference>
<keyword evidence="3 5" id="KW-0732">Signal</keyword>
<dbReference type="Gene3D" id="2.120.10.30">
    <property type="entry name" value="TolB, C-terminal domain"/>
    <property type="match status" value="2"/>
</dbReference>
<sequence length="442" mass="49113">MSKTFNRTACTCFLFLLIMTVLTGSASAARYEYWINNPFLRKIPIAIKDFEPKTVNEEPRQAAVQAKEWLVSGLEFVRYFQILPEESYIIGDGEGLTAQTINFANWISIGADHLVTGGLDLRDGVLVLELRLFDVPRNRLIVGKRYKGRVEDMRKMIRRFCVEIVTELTDSRGVFGTKIAFVSNGPGNKEIFACEYDGFDPQQLTSGSQIALSPAWSGDGTHMAYVSYADGTPQIFIRNLAQKRGVKVAYKGINVTPAWDPTRFALAATLSLNGDQEIYSLTGNGKIIKKLTNNWGIDVSPSYSPDGKRMAFVSNRGGSPQIYIMELDTGQTSRVTFDGKYNSAPAFSPRGDRIAYCGMVDGTFDVFTVRTDGTDVQRLTDHPGDDEEPSWSPDGTLIAFSTTREGEAKIYVMTSHGTDQRKLLELEGAQTQPAWSPWLGDY</sequence>
<proteinExistence type="inferred from homology"/>
<dbReference type="Pfam" id="PF04052">
    <property type="entry name" value="TolB_N"/>
    <property type="match status" value="1"/>
</dbReference>
<dbReference type="Proteomes" id="UP000183994">
    <property type="component" value="Unassembled WGS sequence"/>
</dbReference>
<dbReference type="SUPFAM" id="SSF69304">
    <property type="entry name" value="Tricorn protease N-terminal domain"/>
    <property type="match status" value="1"/>
</dbReference>
<keyword evidence="4" id="KW-0574">Periplasm</keyword>
<dbReference type="InterPro" id="IPR011659">
    <property type="entry name" value="WD40"/>
</dbReference>
<feature type="signal peptide" evidence="5">
    <location>
        <begin position="1"/>
        <end position="28"/>
    </location>
</feature>
<keyword evidence="8" id="KW-1185">Reference proteome</keyword>
<dbReference type="InterPro" id="IPR011042">
    <property type="entry name" value="6-blade_b-propeller_TolB-like"/>
</dbReference>
<feature type="domain" description="TolB N-terminal" evidence="6">
    <location>
        <begin position="35"/>
        <end position="138"/>
    </location>
</feature>
<dbReference type="PANTHER" id="PTHR36842:SF1">
    <property type="entry name" value="PROTEIN TOLB"/>
    <property type="match status" value="1"/>
</dbReference>
<reference evidence="8" key="1">
    <citation type="submission" date="2016-11" db="EMBL/GenBank/DDBJ databases">
        <authorList>
            <person name="Varghese N."/>
            <person name="Submissions S."/>
        </authorList>
    </citation>
    <scope>NUCLEOTIDE SEQUENCE [LARGE SCALE GENOMIC DNA]</scope>
    <source>
        <strain evidence="8">DSM 16219</strain>
    </source>
</reference>
<organism evidence="7 8">
    <name type="scientific">Desulfatibacillum alkenivorans DSM 16219</name>
    <dbReference type="NCBI Taxonomy" id="1121393"/>
    <lineage>
        <taxon>Bacteria</taxon>
        <taxon>Pseudomonadati</taxon>
        <taxon>Thermodesulfobacteriota</taxon>
        <taxon>Desulfobacteria</taxon>
        <taxon>Desulfobacterales</taxon>
        <taxon>Desulfatibacillaceae</taxon>
        <taxon>Desulfatibacillum</taxon>
    </lineage>
</organism>
<comment type="subcellular location">
    <subcellularLocation>
        <location evidence="1">Periplasm</location>
    </subcellularLocation>
</comment>
<dbReference type="PANTHER" id="PTHR36842">
    <property type="entry name" value="PROTEIN TOLB HOMOLOG"/>
    <property type="match status" value="1"/>
</dbReference>
<dbReference type="Pfam" id="PF07676">
    <property type="entry name" value="PD40"/>
    <property type="match status" value="4"/>
</dbReference>
<dbReference type="InterPro" id="IPR014167">
    <property type="entry name" value="Tol-Pal_TolB"/>
</dbReference>
<evidence type="ECO:0000313" key="7">
    <source>
        <dbReference type="EMBL" id="SHI78619.1"/>
    </source>
</evidence>
<dbReference type="AlphaFoldDB" id="A0A1M6DZP3"/>
<feature type="chain" id="PRO_5039901733" evidence="5">
    <location>
        <begin position="29"/>
        <end position="442"/>
    </location>
</feature>
<dbReference type="HAMAP" id="MF_00671">
    <property type="entry name" value="TolB"/>
    <property type="match status" value="1"/>
</dbReference>
<evidence type="ECO:0000256" key="4">
    <source>
        <dbReference type="ARBA" id="ARBA00022764"/>
    </source>
</evidence>
<dbReference type="NCBIfam" id="TIGR02800">
    <property type="entry name" value="propeller_TolB"/>
    <property type="match status" value="1"/>
</dbReference>
<dbReference type="EMBL" id="FQZU01000002">
    <property type="protein sequence ID" value="SHI78619.1"/>
    <property type="molecule type" value="Genomic_DNA"/>
</dbReference>
<dbReference type="Gene3D" id="3.40.50.10070">
    <property type="entry name" value="TolB, N-terminal domain"/>
    <property type="match status" value="1"/>
</dbReference>
<evidence type="ECO:0000256" key="5">
    <source>
        <dbReference type="SAM" id="SignalP"/>
    </source>
</evidence>
<name>A0A1M6DZP3_9BACT</name>
<gene>
    <name evidence="7" type="ORF">SAMN02745216_00507</name>
</gene>
<evidence type="ECO:0000259" key="6">
    <source>
        <dbReference type="Pfam" id="PF04052"/>
    </source>
</evidence>
<comment type="similarity">
    <text evidence="2">Belongs to the TolB family.</text>
</comment>
<evidence type="ECO:0000313" key="8">
    <source>
        <dbReference type="Proteomes" id="UP000183994"/>
    </source>
</evidence>
<evidence type="ECO:0000256" key="3">
    <source>
        <dbReference type="ARBA" id="ARBA00022729"/>
    </source>
</evidence>
<evidence type="ECO:0000256" key="2">
    <source>
        <dbReference type="ARBA" id="ARBA00009820"/>
    </source>
</evidence>
<dbReference type="SUPFAM" id="SSF52964">
    <property type="entry name" value="TolB, N-terminal domain"/>
    <property type="match status" value="1"/>
</dbReference>
<protein>
    <submittedName>
        <fullName evidence="7">TolB protein</fullName>
    </submittedName>
</protein>
<dbReference type="OrthoDB" id="9815657at2"/>
<dbReference type="GO" id="GO:0017038">
    <property type="term" value="P:protein import"/>
    <property type="evidence" value="ECO:0007669"/>
    <property type="project" value="InterPro"/>
</dbReference>
<evidence type="ECO:0000256" key="1">
    <source>
        <dbReference type="ARBA" id="ARBA00004418"/>
    </source>
</evidence>
<accession>A0A1M6DZP3</accession>
<dbReference type="InterPro" id="IPR007195">
    <property type="entry name" value="TolB_N"/>
</dbReference>